<feature type="transmembrane region" description="Helical" evidence="6">
    <location>
        <begin position="73"/>
        <end position="91"/>
    </location>
</feature>
<comment type="subcellular location">
    <subcellularLocation>
        <location evidence="1">Membrane</location>
        <topology evidence="1">Multi-pass membrane protein</topology>
    </subcellularLocation>
</comment>
<proteinExistence type="inferred from homology"/>
<dbReference type="InterPro" id="IPR050638">
    <property type="entry name" value="AA-Vitamin_Transporters"/>
</dbReference>
<evidence type="ECO:0000256" key="3">
    <source>
        <dbReference type="ARBA" id="ARBA00022692"/>
    </source>
</evidence>
<protein>
    <submittedName>
        <fullName evidence="8">Putative membrane protein</fullName>
    </submittedName>
</protein>
<comment type="similarity">
    <text evidence="2">Belongs to the EamA transporter family.</text>
</comment>
<name>A0A4V2UWZ8_9BURK</name>
<dbReference type="InterPro" id="IPR000620">
    <property type="entry name" value="EamA_dom"/>
</dbReference>
<evidence type="ECO:0000256" key="6">
    <source>
        <dbReference type="SAM" id="Phobius"/>
    </source>
</evidence>
<organism evidence="8 9">
    <name type="scientific">Paralcaligenes ureilyticus</name>
    <dbReference type="NCBI Taxonomy" id="627131"/>
    <lineage>
        <taxon>Bacteria</taxon>
        <taxon>Pseudomonadati</taxon>
        <taxon>Pseudomonadota</taxon>
        <taxon>Betaproteobacteria</taxon>
        <taxon>Burkholderiales</taxon>
        <taxon>Alcaligenaceae</taxon>
        <taxon>Paralcaligenes</taxon>
    </lineage>
</organism>
<evidence type="ECO:0000256" key="5">
    <source>
        <dbReference type="ARBA" id="ARBA00023136"/>
    </source>
</evidence>
<gene>
    <name evidence="8" type="ORF">EDC26_12326</name>
</gene>
<dbReference type="PANTHER" id="PTHR32322">
    <property type="entry name" value="INNER MEMBRANE TRANSPORTER"/>
    <property type="match status" value="1"/>
</dbReference>
<keyword evidence="4 6" id="KW-1133">Transmembrane helix</keyword>
<dbReference type="PANTHER" id="PTHR32322:SF2">
    <property type="entry name" value="EAMA DOMAIN-CONTAINING PROTEIN"/>
    <property type="match status" value="1"/>
</dbReference>
<dbReference type="AlphaFoldDB" id="A0A4V2UWZ8"/>
<keyword evidence="3 6" id="KW-0812">Transmembrane</keyword>
<feature type="transmembrane region" description="Helical" evidence="6">
    <location>
        <begin position="252"/>
        <end position="268"/>
    </location>
</feature>
<evidence type="ECO:0000313" key="9">
    <source>
        <dbReference type="Proteomes" id="UP000295525"/>
    </source>
</evidence>
<evidence type="ECO:0000256" key="4">
    <source>
        <dbReference type="ARBA" id="ARBA00022989"/>
    </source>
</evidence>
<comment type="caution">
    <text evidence="8">The sequence shown here is derived from an EMBL/GenBank/DDBJ whole genome shotgun (WGS) entry which is preliminary data.</text>
</comment>
<feature type="transmembrane region" description="Helical" evidence="6">
    <location>
        <begin position="39"/>
        <end position="61"/>
    </location>
</feature>
<dbReference type="SUPFAM" id="SSF103481">
    <property type="entry name" value="Multidrug resistance efflux transporter EmrE"/>
    <property type="match status" value="2"/>
</dbReference>
<keyword evidence="9" id="KW-1185">Reference proteome</keyword>
<feature type="domain" description="EamA" evidence="7">
    <location>
        <begin position="10"/>
        <end position="142"/>
    </location>
</feature>
<keyword evidence="5 6" id="KW-0472">Membrane</keyword>
<feature type="transmembrane region" description="Helical" evidence="6">
    <location>
        <begin position="187"/>
        <end position="207"/>
    </location>
</feature>
<dbReference type="GO" id="GO:0016020">
    <property type="term" value="C:membrane"/>
    <property type="evidence" value="ECO:0007669"/>
    <property type="project" value="UniProtKB-SubCell"/>
</dbReference>
<dbReference type="Pfam" id="PF00892">
    <property type="entry name" value="EamA"/>
    <property type="match status" value="2"/>
</dbReference>
<evidence type="ECO:0000256" key="1">
    <source>
        <dbReference type="ARBA" id="ARBA00004141"/>
    </source>
</evidence>
<feature type="transmembrane region" description="Helical" evidence="6">
    <location>
        <begin position="7"/>
        <end position="27"/>
    </location>
</feature>
<dbReference type="EMBL" id="SMAJ01000023">
    <property type="protein sequence ID" value="TCT01628.1"/>
    <property type="molecule type" value="Genomic_DNA"/>
</dbReference>
<dbReference type="InterPro" id="IPR037185">
    <property type="entry name" value="EmrE-like"/>
</dbReference>
<reference evidence="8 9" key="1">
    <citation type="submission" date="2019-03" db="EMBL/GenBank/DDBJ databases">
        <title>Genomic Encyclopedia of Type Strains, Phase IV (KMG-IV): sequencing the most valuable type-strain genomes for metagenomic binning, comparative biology and taxonomic classification.</title>
        <authorList>
            <person name="Goeker M."/>
        </authorList>
    </citation>
    <scope>NUCLEOTIDE SEQUENCE [LARGE SCALE GENOMIC DNA]</scope>
    <source>
        <strain evidence="8 9">DSM 24591</strain>
    </source>
</reference>
<feature type="transmembrane region" description="Helical" evidence="6">
    <location>
        <begin position="97"/>
        <end position="116"/>
    </location>
</feature>
<evidence type="ECO:0000256" key="2">
    <source>
        <dbReference type="ARBA" id="ARBA00007362"/>
    </source>
</evidence>
<dbReference type="RefSeq" id="WP_207915210.1">
    <property type="nucleotide sequence ID" value="NZ_SMAJ01000023.1"/>
</dbReference>
<feature type="transmembrane region" description="Helical" evidence="6">
    <location>
        <begin position="154"/>
        <end position="175"/>
    </location>
</feature>
<accession>A0A4V2UWZ8</accession>
<feature type="transmembrane region" description="Helical" evidence="6">
    <location>
        <begin position="128"/>
        <end position="148"/>
    </location>
</feature>
<evidence type="ECO:0000259" key="7">
    <source>
        <dbReference type="Pfam" id="PF00892"/>
    </source>
</evidence>
<feature type="transmembrane region" description="Helical" evidence="6">
    <location>
        <begin position="219"/>
        <end position="240"/>
    </location>
</feature>
<feature type="domain" description="EamA" evidence="7">
    <location>
        <begin position="159"/>
        <end position="290"/>
    </location>
</feature>
<dbReference type="Proteomes" id="UP000295525">
    <property type="component" value="Unassembled WGS sequence"/>
</dbReference>
<dbReference type="Gene3D" id="1.10.3730.20">
    <property type="match status" value="1"/>
</dbReference>
<feature type="transmembrane region" description="Helical" evidence="6">
    <location>
        <begin position="274"/>
        <end position="292"/>
    </location>
</feature>
<evidence type="ECO:0000313" key="8">
    <source>
        <dbReference type="EMBL" id="TCT01628.1"/>
    </source>
</evidence>
<sequence length="294" mass="31671">MLVRKANAAMILLAVLFVFIWSTGFIVGKAIVPYADPTLFLLVRVVMAALMFSGIALYVKAQWPARREIPKHLLAGMLLQGLYLSGTYWAIAGGLPPAIMALLGALQPILTAFLAIPVLKEMPTRRIWLGLILGLLGVFLVIEPALAVGGHHGFSAGVLLIALLAIASITVGTVLQKTSISKTDIRVSTALQNAGAVLFTAFFVWILGEHRWEWSPQLWGSLLWAAFVLSGVGTFLLVWIVRRGQAATASSLMFLAPPLAAVEAYFIFDDRLGPIQLVGFAIAIVGVVVCNSRR</sequence>